<evidence type="ECO:0000259" key="2">
    <source>
        <dbReference type="Pfam" id="PF08840"/>
    </source>
</evidence>
<organism evidence="3 4">
    <name type="scientific">Taibaiella chishuiensis</name>
    <dbReference type="NCBI Taxonomy" id="1434707"/>
    <lineage>
        <taxon>Bacteria</taxon>
        <taxon>Pseudomonadati</taxon>
        <taxon>Bacteroidota</taxon>
        <taxon>Chitinophagia</taxon>
        <taxon>Chitinophagales</taxon>
        <taxon>Chitinophagaceae</taxon>
        <taxon>Taibaiella</taxon>
    </lineage>
</organism>
<keyword evidence="4" id="KW-1185">Reference proteome</keyword>
<dbReference type="RefSeq" id="WP_181358331.1">
    <property type="nucleotide sequence ID" value="NZ_PYGD01000001.1"/>
</dbReference>
<dbReference type="SUPFAM" id="SSF53474">
    <property type="entry name" value="alpha/beta-Hydrolases"/>
    <property type="match status" value="1"/>
</dbReference>
<dbReference type="Proteomes" id="UP000240572">
    <property type="component" value="Unassembled WGS sequence"/>
</dbReference>
<accession>A0A2P8DBU9</accession>
<name>A0A2P8DBU9_9BACT</name>
<feature type="chain" id="PRO_5015150254" evidence="1">
    <location>
        <begin position="22"/>
        <end position="283"/>
    </location>
</feature>
<dbReference type="PANTHER" id="PTHR10824">
    <property type="entry name" value="ACYL-COENZYME A THIOESTERASE-RELATED"/>
    <property type="match status" value="1"/>
</dbReference>
<dbReference type="PANTHER" id="PTHR10824:SF4">
    <property type="entry name" value="ACYL-COENZYME A THIOESTERASE 1-LIKE"/>
    <property type="match status" value="1"/>
</dbReference>
<dbReference type="GO" id="GO:0016746">
    <property type="term" value="F:acyltransferase activity"/>
    <property type="evidence" value="ECO:0007669"/>
    <property type="project" value="UniProtKB-KW"/>
</dbReference>
<keyword evidence="3" id="KW-0378">Hydrolase</keyword>
<keyword evidence="3" id="KW-0808">Transferase</keyword>
<dbReference type="AlphaFoldDB" id="A0A2P8DBU9"/>
<evidence type="ECO:0000313" key="4">
    <source>
        <dbReference type="Proteomes" id="UP000240572"/>
    </source>
</evidence>
<reference evidence="3 4" key="1">
    <citation type="submission" date="2018-03" db="EMBL/GenBank/DDBJ databases">
        <title>Genomic Encyclopedia of Type Strains, Phase III (KMG-III): the genomes of soil and plant-associated and newly described type strains.</title>
        <authorList>
            <person name="Whitman W."/>
        </authorList>
    </citation>
    <scope>NUCLEOTIDE SEQUENCE [LARGE SCALE GENOMIC DNA]</scope>
    <source>
        <strain evidence="3 4">CGMCC 1.12700</strain>
    </source>
</reference>
<keyword evidence="3" id="KW-0012">Acyltransferase</keyword>
<evidence type="ECO:0000313" key="3">
    <source>
        <dbReference type="EMBL" id="PSK94700.1"/>
    </source>
</evidence>
<sequence length="283" mass="31058">MKHLSCLAFAAFLLLPLCLHAQTVLNTRNTESVLYLPDTRQPHALVVGLGGSEGGNAWTSDRWKQTRDRFLEKGYAFLAIGYFGAKGTPPMLDKIAIDAVHEAIETARKEPGVDPKKTAIVGGSRGGDLALLLGSYYPDISCVVGIVSSHAVFPGHTMHFTSSCWTFGGSELPFIPASRESVPFILKRDLRGAFETMLKDTAAERRALIPVERIKGPVFLLSATQDEICPSTPMAEKMMARFRATGFKYTFEHVAVEGKHTAPLDKFDLVFKFLDTHFPAKQG</sequence>
<dbReference type="Gene3D" id="3.40.50.1820">
    <property type="entry name" value="alpha/beta hydrolase"/>
    <property type="match status" value="1"/>
</dbReference>
<proteinExistence type="predicted"/>
<protein>
    <submittedName>
        <fullName evidence="3">Bile acid acyltransferase/acyl-CoA thioester hydrolase-like protein</fullName>
    </submittedName>
</protein>
<evidence type="ECO:0000256" key="1">
    <source>
        <dbReference type="SAM" id="SignalP"/>
    </source>
</evidence>
<dbReference type="GO" id="GO:0006631">
    <property type="term" value="P:fatty acid metabolic process"/>
    <property type="evidence" value="ECO:0007669"/>
    <property type="project" value="TreeGrafter"/>
</dbReference>
<keyword evidence="1" id="KW-0732">Signal</keyword>
<dbReference type="InterPro" id="IPR029058">
    <property type="entry name" value="AB_hydrolase_fold"/>
</dbReference>
<feature type="domain" description="BAAT/Acyl-CoA thioester hydrolase C-terminal" evidence="2">
    <location>
        <begin position="101"/>
        <end position="255"/>
    </location>
</feature>
<dbReference type="EMBL" id="PYGD01000001">
    <property type="protein sequence ID" value="PSK94700.1"/>
    <property type="molecule type" value="Genomic_DNA"/>
</dbReference>
<dbReference type="GO" id="GO:0047617">
    <property type="term" value="F:fatty acyl-CoA hydrolase activity"/>
    <property type="evidence" value="ECO:0007669"/>
    <property type="project" value="TreeGrafter"/>
</dbReference>
<dbReference type="GO" id="GO:0006637">
    <property type="term" value="P:acyl-CoA metabolic process"/>
    <property type="evidence" value="ECO:0007669"/>
    <property type="project" value="TreeGrafter"/>
</dbReference>
<comment type="caution">
    <text evidence="3">The sequence shown here is derived from an EMBL/GenBank/DDBJ whole genome shotgun (WGS) entry which is preliminary data.</text>
</comment>
<feature type="signal peptide" evidence="1">
    <location>
        <begin position="1"/>
        <end position="21"/>
    </location>
</feature>
<dbReference type="InterPro" id="IPR014940">
    <property type="entry name" value="BAAT_C"/>
</dbReference>
<gene>
    <name evidence="3" type="ORF">B0I18_101860</name>
</gene>
<dbReference type="Pfam" id="PF08840">
    <property type="entry name" value="BAAT_C"/>
    <property type="match status" value="1"/>
</dbReference>